<comment type="subcellular location">
    <subcellularLocation>
        <location evidence="11">Cytoplasm</location>
    </subcellularLocation>
</comment>
<dbReference type="EMBL" id="BAAFGK010000004">
    <property type="protein sequence ID" value="GAB0057469.1"/>
    <property type="molecule type" value="Genomic_DNA"/>
</dbReference>
<gene>
    <name evidence="14" type="primary">nadB</name>
    <name evidence="14" type="ORF">SIID45300_01797</name>
</gene>
<name>A0ABQ0C9A3_9PROT</name>
<dbReference type="NCBIfam" id="NF006567">
    <property type="entry name" value="PRK09077.1"/>
    <property type="match status" value="1"/>
</dbReference>
<accession>A0ABQ0C9A3</accession>
<comment type="caution">
    <text evidence="14">The sequence shown here is derived from an EMBL/GenBank/DDBJ whole genome shotgun (WGS) entry which is preliminary data.</text>
</comment>
<dbReference type="Pfam" id="PF00890">
    <property type="entry name" value="FAD_binding_2"/>
    <property type="match status" value="1"/>
</dbReference>
<dbReference type="SUPFAM" id="SSF46977">
    <property type="entry name" value="Succinate dehydrogenase/fumarate reductase flavoprotein C-terminal domain"/>
    <property type="match status" value="1"/>
</dbReference>
<dbReference type="PRINTS" id="PR00368">
    <property type="entry name" value="FADPNR"/>
</dbReference>
<dbReference type="Proteomes" id="UP001628193">
    <property type="component" value="Unassembled WGS sequence"/>
</dbReference>
<dbReference type="InterPro" id="IPR036188">
    <property type="entry name" value="FAD/NAD-bd_sf"/>
</dbReference>
<comment type="function">
    <text evidence="11">Catalyzes the oxidation of L-aspartate to iminoaspartate.</text>
</comment>
<dbReference type="Gene3D" id="3.90.700.10">
    <property type="entry name" value="Succinate dehydrogenase/fumarate reductase flavoprotein, catalytic domain"/>
    <property type="match status" value="1"/>
</dbReference>
<dbReference type="SUPFAM" id="SSF56425">
    <property type="entry name" value="Succinate dehydrogenase/fumarate reductase flavoprotein, catalytic domain"/>
    <property type="match status" value="1"/>
</dbReference>
<comment type="catalytic activity">
    <reaction evidence="9">
        <text>L-aspartate + O2 = iminosuccinate + H2O2</text>
        <dbReference type="Rhea" id="RHEA:25876"/>
        <dbReference type="ChEBI" id="CHEBI:15379"/>
        <dbReference type="ChEBI" id="CHEBI:16240"/>
        <dbReference type="ChEBI" id="CHEBI:29991"/>
        <dbReference type="ChEBI" id="CHEBI:77875"/>
        <dbReference type="EC" id="1.4.3.16"/>
    </reaction>
    <physiologicalReaction direction="left-to-right" evidence="9">
        <dbReference type="Rhea" id="RHEA:25877"/>
    </physiologicalReaction>
</comment>
<reference evidence="14 15" key="1">
    <citation type="submission" date="2024-05" db="EMBL/GenBank/DDBJ databases">
        <authorList>
            <consortium name="Candidatus Magnetaquicoccaceae bacterium FCR-1 genome sequencing consortium"/>
            <person name="Shimoshige H."/>
            <person name="Shimamura S."/>
            <person name="Taoka A."/>
            <person name="Kobayashi H."/>
            <person name="Maekawa T."/>
        </authorList>
    </citation>
    <scope>NUCLEOTIDE SEQUENCE [LARGE SCALE GENOMIC DNA]</scope>
    <source>
        <strain evidence="14 15">FCR-1</strain>
    </source>
</reference>
<dbReference type="PIRSF" id="PIRSF000171">
    <property type="entry name" value="SDHA_APRA_LASPO"/>
    <property type="match status" value="1"/>
</dbReference>
<evidence type="ECO:0000313" key="15">
    <source>
        <dbReference type="Proteomes" id="UP001628193"/>
    </source>
</evidence>
<evidence type="ECO:0000256" key="2">
    <source>
        <dbReference type="ARBA" id="ARBA00004950"/>
    </source>
</evidence>
<keyword evidence="5 11" id="KW-0285">Flavoprotein</keyword>
<evidence type="ECO:0000256" key="8">
    <source>
        <dbReference type="ARBA" id="ARBA00023002"/>
    </source>
</evidence>
<dbReference type="InterPro" id="IPR015939">
    <property type="entry name" value="Fum_Rdtase/Succ_DH_flav-like_C"/>
</dbReference>
<evidence type="ECO:0000256" key="11">
    <source>
        <dbReference type="RuleBase" id="RU362049"/>
    </source>
</evidence>
<dbReference type="InterPro" id="IPR003953">
    <property type="entry name" value="FAD-dep_OxRdtase_2_FAD-bd"/>
</dbReference>
<keyword evidence="6 11" id="KW-0662">Pyridine nucleotide biosynthesis</keyword>
<dbReference type="InterPro" id="IPR005288">
    <property type="entry name" value="NadB"/>
</dbReference>
<comment type="similarity">
    <text evidence="3 11">Belongs to the FAD-dependent oxidoreductase 2 family. NadB subfamily.</text>
</comment>
<dbReference type="Gene3D" id="1.20.58.100">
    <property type="entry name" value="Fumarate reductase/succinate dehydrogenase flavoprotein-like, C-terminal domain"/>
    <property type="match status" value="1"/>
</dbReference>
<evidence type="ECO:0000313" key="14">
    <source>
        <dbReference type="EMBL" id="GAB0057469.1"/>
    </source>
</evidence>
<dbReference type="EC" id="1.4.3.16" evidence="4 10"/>
<dbReference type="NCBIfam" id="TIGR00551">
    <property type="entry name" value="nadB"/>
    <property type="match status" value="1"/>
</dbReference>
<evidence type="ECO:0000256" key="10">
    <source>
        <dbReference type="NCBIfam" id="TIGR00551"/>
    </source>
</evidence>
<dbReference type="Gene3D" id="3.50.50.60">
    <property type="entry name" value="FAD/NAD(P)-binding domain"/>
    <property type="match status" value="1"/>
</dbReference>
<dbReference type="InterPro" id="IPR027477">
    <property type="entry name" value="Succ_DH/fumarate_Rdtase_cat_sf"/>
</dbReference>
<feature type="domain" description="FAD-dependent oxidoreductase 2 FAD-binding" evidence="12">
    <location>
        <begin position="13"/>
        <end position="395"/>
    </location>
</feature>
<evidence type="ECO:0000256" key="7">
    <source>
        <dbReference type="ARBA" id="ARBA00022827"/>
    </source>
</evidence>
<evidence type="ECO:0000256" key="4">
    <source>
        <dbReference type="ARBA" id="ARBA00012173"/>
    </source>
</evidence>
<dbReference type="PANTHER" id="PTHR42716:SF2">
    <property type="entry name" value="L-ASPARTATE OXIDASE, CHLOROPLASTIC"/>
    <property type="match status" value="1"/>
</dbReference>
<dbReference type="InterPro" id="IPR037099">
    <property type="entry name" value="Fum_R/Succ_DH_flav-like_C_sf"/>
</dbReference>
<evidence type="ECO:0000256" key="1">
    <source>
        <dbReference type="ARBA" id="ARBA00001974"/>
    </source>
</evidence>
<dbReference type="Pfam" id="PF02910">
    <property type="entry name" value="Succ_DH_flav_C"/>
    <property type="match status" value="1"/>
</dbReference>
<keyword evidence="8 11" id="KW-0560">Oxidoreductase</keyword>
<organism evidence="14 15">
    <name type="scientific">Candidatus Magnetaquiglobus chichijimensis</name>
    <dbReference type="NCBI Taxonomy" id="3141448"/>
    <lineage>
        <taxon>Bacteria</taxon>
        <taxon>Pseudomonadati</taxon>
        <taxon>Pseudomonadota</taxon>
        <taxon>Magnetococcia</taxon>
        <taxon>Magnetococcales</taxon>
        <taxon>Candidatus Magnetaquicoccaceae</taxon>
        <taxon>Candidatus Magnetaquiglobus</taxon>
    </lineage>
</organism>
<evidence type="ECO:0000256" key="6">
    <source>
        <dbReference type="ARBA" id="ARBA00022642"/>
    </source>
</evidence>
<dbReference type="PANTHER" id="PTHR42716">
    <property type="entry name" value="L-ASPARTATE OXIDASE"/>
    <property type="match status" value="1"/>
</dbReference>
<evidence type="ECO:0000256" key="3">
    <source>
        <dbReference type="ARBA" id="ARBA00008562"/>
    </source>
</evidence>
<dbReference type="RefSeq" id="WP_420905166.1">
    <property type="nucleotide sequence ID" value="NZ_BAAFGK010000004.1"/>
</dbReference>
<evidence type="ECO:0000256" key="9">
    <source>
        <dbReference type="ARBA" id="ARBA00048305"/>
    </source>
</evidence>
<dbReference type="GO" id="GO:0008734">
    <property type="term" value="F:L-aspartate oxidase activity"/>
    <property type="evidence" value="ECO:0007669"/>
    <property type="project" value="UniProtKB-EC"/>
</dbReference>
<comment type="pathway">
    <text evidence="2 11">Cofactor biosynthesis; NAD(+) biosynthesis; iminoaspartate from L-aspartate (oxidase route): step 1/1.</text>
</comment>
<feature type="domain" description="Fumarate reductase/succinate dehydrogenase flavoprotein-like C-terminal" evidence="13">
    <location>
        <begin position="446"/>
        <end position="538"/>
    </location>
</feature>
<evidence type="ECO:0000256" key="5">
    <source>
        <dbReference type="ARBA" id="ARBA00022630"/>
    </source>
</evidence>
<keyword evidence="15" id="KW-1185">Reference proteome</keyword>
<keyword evidence="7 11" id="KW-0274">FAD</keyword>
<sequence>MSTLLSSRPLTADFLIIGAGVAGLDLALRMAGHGDVLVLTKAAEGESNSYYAQGGIAAVLDPADDLNSHIADTLIAGAGLCHENTVRQVVENGPRSIRRLLDLGAPFTRDETQGGFHLTKEGGHSTRRVIHTADATGRAVMELLLERVKQHPRIRILADHMAIDLVTARKLGIFAPGQPNRCFGCYALEILTGRVATLQARFTILASGGAGKVYRYTSNPDIATGDGIAMAYRAGCRVANMEFIQFHPTCLYHPKAKSFLISEAVRGEGGILVMKNGEPFMQRHHPRADLAPRDIVARAIDYEMKRSGDPCVYLDITAKGKSFIEDHFPNIHKKCLELGIDMTSEPLPVVPAAHYTCGGVVTDLHGHTDIDGLFAIGEVSHTGLHGANRLASNSLLECLVFAEAAGNAMLNIMREHPRFAHPDIPLWDSFDSHACQEAVLISHNWDEIRRFMGNYVGIVRSNRRLHSARRRIELVQREINEHYWNCRISRDLLELRNIAVVASLIIRSAIHRKESRGLHYTTDYPDKDDANWCHDTILPITE</sequence>
<proteinExistence type="inferred from homology"/>
<dbReference type="SUPFAM" id="SSF51905">
    <property type="entry name" value="FAD/NAD(P)-binding domain"/>
    <property type="match status" value="1"/>
</dbReference>
<evidence type="ECO:0000259" key="13">
    <source>
        <dbReference type="Pfam" id="PF02910"/>
    </source>
</evidence>
<reference evidence="14 15" key="2">
    <citation type="submission" date="2024-09" db="EMBL/GenBank/DDBJ databases">
        <title>Draft genome sequence of Candidatus Magnetaquicoccaceae bacterium FCR-1.</title>
        <authorList>
            <person name="Shimoshige H."/>
            <person name="Shimamura S."/>
            <person name="Taoka A."/>
            <person name="Kobayashi H."/>
            <person name="Maekawa T."/>
        </authorList>
    </citation>
    <scope>NUCLEOTIDE SEQUENCE [LARGE SCALE GENOMIC DNA]</scope>
    <source>
        <strain evidence="14 15">FCR-1</strain>
    </source>
</reference>
<comment type="cofactor">
    <cofactor evidence="1 11">
        <name>FAD</name>
        <dbReference type="ChEBI" id="CHEBI:57692"/>
    </cofactor>
</comment>
<evidence type="ECO:0000259" key="12">
    <source>
        <dbReference type="Pfam" id="PF00890"/>
    </source>
</evidence>
<protein>
    <recommendedName>
        <fullName evidence="4 10">L-aspartate oxidase</fullName>
        <ecNumber evidence="4 10">1.4.3.16</ecNumber>
    </recommendedName>
</protein>